<keyword evidence="4 10" id="KW-1133">Transmembrane helix</keyword>
<dbReference type="GO" id="GO:0071880">
    <property type="term" value="P:adenylate cyclase-activating adrenergic receptor signaling pathway"/>
    <property type="evidence" value="ECO:0007669"/>
    <property type="project" value="TreeGrafter"/>
</dbReference>
<keyword evidence="3 9" id="KW-0812">Transmembrane</keyword>
<comment type="subcellular location">
    <subcellularLocation>
        <location evidence="1">Cell membrane</location>
        <topology evidence="1">Multi-pass membrane protein</topology>
    </subcellularLocation>
</comment>
<dbReference type="STRING" id="409849.ENSPMGP00000006259"/>
<feature type="transmembrane region" description="Helical" evidence="10">
    <location>
        <begin position="187"/>
        <end position="211"/>
    </location>
</feature>
<evidence type="ECO:0000313" key="13">
    <source>
        <dbReference type="Proteomes" id="UP000261520"/>
    </source>
</evidence>
<dbReference type="PROSITE" id="PS00237">
    <property type="entry name" value="G_PROTEIN_RECEP_F1_1"/>
    <property type="match status" value="1"/>
</dbReference>
<evidence type="ECO:0000256" key="9">
    <source>
        <dbReference type="RuleBase" id="RU000688"/>
    </source>
</evidence>
<dbReference type="Ensembl" id="ENSPMGT00000006653.1">
    <property type="protein sequence ID" value="ENSPMGP00000006259.1"/>
    <property type="gene ID" value="ENSPMGG00000005273.1"/>
</dbReference>
<dbReference type="SUPFAM" id="SSF81321">
    <property type="entry name" value="Family A G protein-coupled receptor-like"/>
    <property type="match status" value="1"/>
</dbReference>
<dbReference type="Pfam" id="PF00001">
    <property type="entry name" value="7tm_1"/>
    <property type="match status" value="1"/>
</dbReference>
<protein>
    <recommendedName>
        <fullName evidence="11">G-protein coupled receptors family 1 profile domain-containing protein</fullName>
    </recommendedName>
</protein>
<keyword evidence="5 9" id="KW-0297">G-protein coupled receptor</keyword>
<evidence type="ECO:0000256" key="10">
    <source>
        <dbReference type="SAM" id="Phobius"/>
    </source>
</evidence>
<dbReference type="GO" id="GO:0004930">
    <property type="term" value="F:G protein-coupled receptor activity"/>
    <property type="evidence" value="ECO:0007669"/>
    <property type="project" value="UniProtKB-KW"/>
</dbReference>
<dbReference type="Proteomes" id="UP000261520">
    <property type="component" value="Unplaced"/>
</dbReference>
<proteinExistence type="inferred from homology"/>
<dbReference type="PANTHER" id="PTHR24248">
    <property type="entry name" value="ADRENERGIC RECEPTOR-RELATED G-PROTEIN COUPLED RECEPTOR"/>
    <property type="match status" value="1"/>
</dbReference>
<name>A0A3B3ZP51_9GOBI</name>
<evidence type="ECO:0000313" key="12">
    <source>
        <dbReference type="Ensembl" id="ENSPMGP00000006259.1"/>
    </source>
</evidence>
<keyword evidence="6 10" id="KW-0472">Membrane</keyword>
<evidence type="ECO:0000256" key="7">
    <source>
        <dbReference type="ARBA" id="ARBA00023170"/>
    </source>
</evidence>
<evidence type="ECO:0000256" key="1">
    <source>
        <dbReference type="ARBA" id="ARBA00004651"/>
    </source>
</evidence>
<dbReference type="PRINTS" id="PR00237">
    <property type="entry name" value="GPCRRHODOPSN"/>
</dbReference>
<feature type="transmembrane region" description="Helical" evidence="10">
    <location>
        <begin position="107"/>
        <end position="127"/>
    </location>
</feature>
<keyword evidence="7 9" id="KW-0675">Receptor</keyword>
<feature type="transmembrane region" description="Helical" evidence="10">
    <location>
        <begin position="148"/>
        <end position="167"/>
    </location>
</feature>
<feature type="domain" description="G-protein coupled receptors family 1 profile" evidence="11">
    <location>
        <begin position="49"/>
        <end position="291"/>
    </location>
</feature>
<evidence type="ECO:0000256" key="5">
    <source>
        <dbReference type="ARBA" id="ARBA00023040"/>
    </source>
</evidence>
<dbReference type="Gene3D" id="1.20.1070.10">
    <property type="entry name" value="Rhodopsin 7-helix transmembrane proteins"/>
    <property type="match status" value="1"/>
</dbReference>
<feature type="transmembrane region" description="Helical" evidence="10">
    <location>
        <begin position="275"/>
        <end position="294"/>
    </location>
</feature>
<reference evidence="12" key="2">
    <citation type="submission" date="2025-09" db="UniProtKB">
        <authorList>
            <consortium name="Ensembl"/>
        </authorList>
    </citation>
    <scope>IDENTIFICATION</scope>
</reference>
<evidence type="ECO:0000256" key="3">
    <source>
        <dbReference type="ARBA" id="ARBA00022692"/>
    </source>
</evidence>
<keyword evidence="2" id="KW-1003">Cell membrane</keyword>
<evidence type="ECO:0000256" key="6">
    <source>
        <dbReference type="ARBA" id="ARBA00023136"/>
    </source>
</evidence>
<keyword evidence="8 9" id="KW-0807">Transducer</keyword>
<evidence type="ECO:0000256" key="4">
    <source>
        <dbReference type="ARBA" id="ARBA00022989"/>
    </source>
</evidence>
<feature type="transmembrane region" description="Helical" evidence="10">
    <location>
        <begin position="240"/>
        <end position="263"/>
    </location>
</feature>
<dbReference type="GO" id="GO:0005886">
    <property type="term" value="C:plasma membrane"/>
    <property type="evidence" value="ECO:0007669"/>
    <property type="project" value="UniProtKB-SubCell"/>
</dbReference>
<organism evidence="12 13">
    <name type="scientific">Periophthalmus magnuspinnatus</name>
    <dbReference type="NCBI Taxonomy" id="409849"/>
    <lineage>
        <taxon>Eukaryota</taxon>
        <taxon>Metazoa</taxon>
        <taxon>Chordata</taxon>
        <taxon>Craniata</taxon>
        <taxon>Vertebrata</taxon>
        <taxon>Euteleostomi</taxon>
        <taxon>Actinopterygii</taxon>
        <taxon>Neopterygii</taxon>
        <taxon>Teleostei</taxon>
        <taxon>Neoteleostei</taxon>
        <taxon>Acanthomorphata</taxon>
        <taxon>Gobiaria</taxon>
        <taxon>Gobiiformes</taxon>
        <taxon>Gobioidei</taxon>
        <taxon>Gobiidae</taxon>
        <taxon>Oxudercinae</taxon>
        <taxon>Periophthalmus</taxon>
    </lineage>
</organism>
<dbReference type="GO" id="GO:0043410">
    <property type="term" value="P:positive regulation of MAPK cascade"/>
    <property type="evidence" value="ECO:0007669"/>
    <property type="project" value="TreeGrafter"/>
</dbReference>
<reference evidence="12" key="1">
    <citation type="submission" date="2025-08" db="UniProtKB">
        <authorList>
            <consortium name="Ensembl"/>
        </authorList>
    </citation>
    <scope>IDENTIFICATION</scope>
</reference>
<feature type="transmembrane region" description="Helical" evidence="10">
    <location>
        <begin position="37"/>
        <end position="60"/>
    </location>
</feature>
<dbReference type="InterPro" id="IPR000276">
    <property type="entry name" value="GPCR_Rhodpsn"/>
</dbReference>
<evidence type="ECO:0000256" key="8">
    <source>
        <dbReference type="ARBA" id="ARBA00023224"/>
    </source>
</evidence>
<dbReference type="InterPro" id="IPR017452">
    <property type="entry name" value="GPCR_Rhodpsn_7TM"/>
</dbReference>
<evidence type="ECO:0000256" key="2">
    <source>
        <dbReference type="ARBA" id="ARBA00022475"/>
    </source>
</evidence>
<dbReference type="PROSITE" id="PS50262">
    <property type="entry name" value="G_PROTEIN_RECEP_F1_2"/>
    <property type="match status" value="1"/>
</dbReference>
<evidence type="ECO:0000259" key="11">
    <source>
        <dbReference type="PROSITE" id="PS50262"/>
    </source>
</evidence>
<accession>A0A3B3ZP51</accession>
<feature type="transmembrane region" description="Helical" evidence="10">
    <location>
        <begin position="69"/>
        <end position="95"/>
    </location>
</feature>
<dbReference type="AlphaFoldDB" id="A0A3B3ZP51"/>
<comment type="similarity">
    <text evidence="9">Belongs to the G-protein coupled receptor 1 family.</text>
</comment>
<sequence length="328" mass="37153">MREQCYNMVQSSKTISLMTNGANGSNSHVSFMLAIDIILAVLTFVTVSGNLLVIISIVYFRQLHTLTNYLVLSLAVSDLLVGLMVLPFVIFLFTTPCSPLHGVLCRVRGFFDGILCLASILSLYCICVERYYAVCQPLTYQTKITPRVISGMIFVTWIVALTLSFVLNFGEKKPKERCAVVQVLKLSVVAAVIVFYIPFVVMLTLYMKILLAVRRQARSIHTANLSEGVNRVEKKATLTLAMVICVFFISWAPFSICVTYLPFHHFSVPLPVMEAFKFLGWLNSMFNPFIYAYTHSWFRSAFRFILTGKIFTEIAIFVSERQSFLELE</sequence>
<keyword evidence="13" id="KW-1185">Reference proteome</keyword>